<protein>
    <recommendedName>
        <fullName evidence="2">UPF0125 protein CEW83_10580</fullName>
    </recommendedName>
</protein>
<dbReference type="EMBL" id="CP022188">
    <property type="protein sequence ID" value="AWI78084.1"/>
    <property type="molecule type" value="Genomic_DNA"/>
</dbReference>
<dbReference type="InterPro" id="IPR005346">
    <property type="entry name" value="RnfH"/>
</dbReference>
<gene>
    <name evidence="3" type="ORF">CEW83_10580</name>
    <name evidence="4" type="ORF">CEW87_01225</name>
</gene>
<dbReference type="Proteomes" id="UP000244902">
    <property type="component" value="Chromosome"/>
</dbReference>
<dbReference type="RefSeq" id="WP_108949310.1">
    <property type="nucleotide sequence ID" value="NZ_CP022187.1"/>
</dbReference>
<evidence type="ECO:0000256" key="1">
    <source>
        <dbReference type="ARBA" id="ARBA00010645"/>
    </source>
</evidence>
<reference evidence="4 5" key="1">
    <citation type="submission" date="2017-06" db="EMBL/GenBank/DDBJ databases">
        <title>Azoarcus sp. TSNA42 complete genome sequence.</title>
        <authorList>
            <person name="Woo J.-H."/>
            <person name="Kim H.-S."/>
        </authorList>
    </citation>
    <scope>NUCLEOTIDE SEQUENCE [LARGE SCALE GENOMIC DNA]</scope>
    <source>
        <strain evidence="4 5">TSNA42</strain>
    </source>
</reference>
<proteinExistence type="inferred from homology"/>
<keyword evidence="6" id="KW-1185">Reference proteome</keyword>
<organism evidence="4 5">
    <name type="scientific">Parazoarcus communis</name>
    <dbReference type="NCBI Taxonomy" id="41977"/>
    <lineage>
        <taxon>Bacteria</taxon>
        <taxon>Pseudomonadati</taxon>
        <taxon>Pseudomonadota</taxon>
        <taxon>Betaproteobacteria</taxon>
        <taxon>Rhodocyclales</taxon>
        <taxon>Zoogloeaceae</taxon>
        <taxon>Parazoarcus</taxon>
    </lineage>
</organism>
<dbReference type="NCBIfam" id="NF002490">
    <property type="entry name" value="PRK01777.1"/>
    <property type="match status" value="1"/>
</dbReference>
<dbReference type="OrthoDB" id="9796575at2"/>
<evidence type="ECO:0000256" key="2">
    <source>
        <dbReference type="HAMAP-Rule" id="MF_00460"/>
    </source>
</evidence>
<reference evidence="3 6" key="2">
    <citation type="submission" date="2017-06" db="EMBL/GenBank/DDBJ databases">
        <title>Azoarcus.</title>
        <authorList>
            <person name="Woo J.-H."/>
            <person name="Kim H.-S."/>
        </authorList>
    </citation>
    <scope>NUCLEOTIDE SEQUENCE [LARGE SCALE GENOMIC DNA]</scope>
    <source>
        <strain evidence="3 6">TSPY31</strain>
    </source>
</reference>
<comment type="similarity">
    <text evidence="1 2">Belongs to the UPF0125 (RnfH) family.</text>
</comment>
<evidence type="ECO:0000313" key="4">
    <source>
        <dbReference type="EMBL" id="AWI78084.1"/>
    </source>
</evidence>
<evidence type="ECO:0000313" key="6">
    <source>
        <dbReference type="Proteomes" id="UP000244930"/>
    </source>
</evidence>
<dbReference type="HAMAP" id="MF_00460">
    <property type="entry name" value="UPF0125_RnfH"/>
    <property type="match status" value="1"/>
</dbReference>
<dbReference type="InterPro" id="IPR016155">
    <property type="entry name" value="Mopterin_synth/thiamin_S_b"/>
</dbReference>
<name>A0A2U8GXC0_9RHOO</name>
<dbReference type="InterPro" id="IPR037021">
    <property type="entry name" value="RnfH_sf"/>
</dbReference>
<dbReference type="PANTHER" id="PTHR37483:SF1">
    <property type="entry name" value="UPF0125 PROTEIN RATB"/>
    <property type="match status" value="1"/>
</dbReference>
<dbReference type="KEGG" id="acom:CEW83_10580"/>
<dbReference type="Proteomes" id="UP000244930">
    <property type="component" value="Chromosome"/>
</dbReference>
<sequence length="91" mass="10124">MRIGIAYSDGAQHCWLRIDVADEATVKDAIEHSGVLAMYPQIDLTQQKVGIFGKLVKLDAPLQPGDRVEIYRPITCDPTQVPRRGGMEDED</sequence>
<dbReference type="Gene3D" id="3.10.20.280">
    <property type="entry name" value="RnfH-like"/>
    <property type="match status" value="1"/>
</dbReference>
<evidence type="ECO:0000313" key="3">
    <source>
        <dbReference type="EMBL" id="AWI75604.1"/>
    </source>
</evidence>
<dbReference type="Pfam" id="PF03658">
    <property type="entry name" value="Ub-RnfH"/>
    <property type="match status" value="1"/>
</dbReference>
<dbReference type="PANTHER" id="PTHR37483">
    <property type="entry name" value="UPF0125 PROTEIN RATB"/>
    <property type="match status" value="1"/>
</dbReference>
<dbReference type="EMBL" id="CP022187">
    <property type="protein sequence ID" value="AWI75604.1"/>
    <property type="molecule type" value="Genomic_DNA"/>
</dbReference>
<accession>A0A2U8GXC0</accession>
<evidence type="ECO:0000313" key="5">
    <source>
        <dbReference type="Proteomes" id="UP000244902"/>
    </source>
</evidence>
<dbReference type="SUPFAM" id="SSF54285">
    <property type="entry name" value="MoaD/ThiS"/>
    <property type="match status" value="1"/>
</dbReference>
<dbReference type="AlphaFoldDB" id="A0A2U8GXC0"/>